<reference evidence="1 2" key="1">
    <citation type="submission" date="2014-09" db="EMBL/GenBank/DDBJ databases">
        <title>Sporocytophaga myxococcoides PG-01 genome sequencing.</title>
        <authorList>
            <person name="Liu L."/>
            <person name="Gao P.J."/>
            <person name="Chen G.J."/>
            <person name="Wang L.S."/>
        </authorList>
    </citation>
    <scope>NUCLEOTIDE SEQUENCE [LARGE SCALE GENOMIC DNA]</scope>
    <source>
        <strain evidence="1 2">PG-01</strain>
    </source>
</reference>
<dbReference type="EMBL" id="BBLT01000008">
    <property type="protein sequence ID" value="GAL86428.1"/>
    <property type="molecule type" value="Genomic_DNA"/>
</dbReference>
<accession>A0A098LJV0</accession>
<sequence>MNYLNISLYTLVIFLLLTNCNSKKGCTDPHSTSFDPEAKIDDGTCSYSSASGNISTVRKLKKEFEELSGLKYVDKKLWTIIDPPGEDMIYSINLVTGEPKETIKISGIKSVNFEAITSSNTDFYIGDIGNNKGNRKDLVIYKVPFPSPVNIENTSTAEEIKFYYPEQKDFRNNTSTDFDAEAILYRNGYIYLFTKNNTNTKTSLYEIPSIPGTHAARLKGIFDVQGKITDADINSDGTKVILTGHNKETEQVFCWLLKDFTDTDFFTGTKTKIPLGKLDEIGQVEGATFYNDKNVFISNEKNNGVSANIYLLDISKIQ</sequence>
<organism evidence="1 2">
    <name type="scientific">Sporocytophaga myxococcoides</name>
    <dbReference type="NCBI Taxonomy" id="153721"/>
    <lineage>
        <taxon>Bacteria</taxon>
        <taxon>Pseudomonadati</taxon>
        <taxon>Bacteroidota</taxon>
        <taxon>Cytophagia</taxon>
        <taxon>Cytophagales</taxon>
        <taxon>Cytophagaceae</taxon>
        <taxon>Sporocytophaga</taxon>
    </lineage>
</organism>
<dbReference type="eggNOG" id="COG3386">
    <property type="taxonomic scope" value="Bacteria"/>
</dbReference>
<protein>
    <submittedName>
        <fullName evidence="1">Uncharacterized protein</fullName>
    </submittedName>
</protein>
<dbReference type="STRING" id="153721.MYP_3657"/>
<dbReference type="SUPFAM" id="SSF63825">
    <property type="entry name" value="YWTD domain"/>
    <property type="match status" value="1"/>
</dbReference>
<gene>
    <name evidence="1" type="ORF">MYP_3657</name>
</gene>
<name>A0A098LJV0_9BACT</name>
<proteinExistence type="predicted"/>
<dbReference type="AlphaFoldDB" id="A0A098LJV0"/>
<dbReference type="Proteomes" id="UP000030185">
    <property type="component" value="Unassembled WGS sequence"/>
</dbReference>
<evidence type="ECO:0000313" key="1">
    <source>
        <dbReference type="EMBL" id="GAL86428.1"/>
    </source>
</evidence>
<keyword evidence="2" id="KW-1185">Reference proteome</keyword>
<dbReference type="RefSeq" id="WP_045466356.1">
    <property type="nucleotide sequence ID" value="NZ_BBLT01000008.1"/>
</dbReference>
<evidence type="ECO:0000313" key="2">
    <source>
        <dbReference type="Proteomes" id="UP000030185"/>
    </source>
</evidence>
<comment type="caution">
    <text evidence="1">The sequence shown here is derived from an EMBL/GenBank/DDBJ whole genome shotgun (WGS) entry which is preliminary data.</text>
</comment>
<dbReference type="OrthoDB" id="9798438at2"/>